<comment type="caution">
    <text evidence="1">The sequence shown here is derived from an EMBL/GenBank/DDBJ whole genome shotgun (WGS) entry which is preliminary data.</text>
</comment>
<gene>
    <name evidence="1" type="ORF">CXU09_01010</name>
</gene>
<proteinExistence type="predicted"/>
<dbReference type="Proteomes" id="UP000235914">
    <property type="component" value="Unassembled WGS sequence"/>
</dbReference>
<dbReference type="AlphaFoldDB" id="A0AAP8NMI4"/>
<protein>
    <submittedName>
        <fullName evidence="1">Uncharacterized protein</fullName>
    </submittedName>
</protein>
<organism evidence="1 2">
    <name type="scientific">Akkermansia muciniphila</name>
    <dbReference type="NCBI Taxonomy" id="239935"/>
    <lineage>
        <taxon>Bacteria</taxon>
        <taxon>Pseudomonadati</taxon>
        <taxon>Verrucomicrobiota</taxon>
        <taxon>Verrucomicrobiia</taxon>
        <taxon>Verrucomicrobiales</taxon>
        <taxon>Akkermansiaceae</taxon>
        <taxon>Akkermansia</taxon>
    </lineage>
</organism>
<dbReference type="EMBL" id="PJKN01000001">
    <property type="protein sequence ID" value="PNC57680.1"/>
    <property type="molecule type" value="Genomic_DNA"/>
</dbReference>
<reference evidence="1 2" key="1">
    <citation type="journal article" date="2017" name="BMC Genomics">
        <title>Genome sequencing of 39 Akkermansia muciniphila isolates reveals its population structure, genomic and functional diverisity, and global distribution in mammalian gut microbiotas.</title>
        <authorList>
            <person name="Guo X."/>
            <person name="Li S."/>
            <person name="Zhang J."/>
            <person name="Wu F."/>
            <person name="Li X."/>
            <person name="Wu D."/>
            <person name="Zhang M."/>
            <person name="Ou Z."/>
            <person name="Jie Z."/>
            <person name="Yan Q."/>
            <person name="Li P."/>
            <person name="Yi J."/>
            <person name="Peng Y."/>
        </authorList>
    </citation>
    <scope>NUCLEOTIDE SEQUENCE [LARGE SCALE GENOMIC DNA]</scope>
    <source>
        <strain evidence="1 2">GP43</strain>
    </source>
</reference>
<evidence type="ECO:0000313" key="2">
    <source>
        <dbReference type="Proteomes" id="UP000235914"/>
    </source>
</evidence>
<evidence type="ECO:0000313" key="1">
    <source>
        <dbReference type="EMBL" id="PNC57680.1"/>
    </source>
</evidence>
<accession>A0AAP8NMI4</accession>
<name>A0AAP8NMI4_9BACT</name>
<dbReference type="Gene3D" id="3.90.176.10">
    <property type="entry name" value="Toxin ADP-ribosyltransferase, Chain A, domain 1"/>
    <property type="match status" value="1"/>
</dbReference>
<sequence length="464" mass="52377">MPSPSDYMRAKITVPAAGMSSADWDGVDPDIRERSYWTAREGCYARVQGFRDRCQGIVDGNLSEADALREVRAMLRATGYQPEPGTEGTIQDLNSDARQRLILDTNVAMVRERAYRDSMLGSLAYPAQRLVRIRYSRQPRDWDARWREAAAAVNYEGVATDGSHIALLTSPIWRKLSRFDLDYPPFDFNSGMGVDPVDYEEARRHGLTIPEATLEGADGESLNASLEASIARMDGDLQQAFVDALEDCVEVEGDRVYYTDPNGTRPVHWSEAGKVICGQRPPVIPDTQARAMVKFVEDQRQFDRAQRGVQGYATQEEWDALYNAVTRIQPTDVKESGTLYRGMSMEPRKLDKFLADIKRDGYQALSTKMVDSWSRVEETAQRFAGSGKPGNERVILVNEDYRSGHRIDAVVRALQEQRRLVNKTDKHPHTNESEVLFLQAARHQVNKIVRGKDGTPTYVYVSEQ</sequence>